<evidence type="ECO:0000313" key="3">
    <source>
        <dbReference type="EMBL" id="OGM54884.1"/>
    </source>
</evidence>
<proteinExistence type="predicted"/>
<dbReference type="Gene3D" id="2.60.40.1240">
    <property type="match status" value="1"/>
</dbReference>
<organism evidence="3 4">
    <name type="scientific">Candidatus Woesebacteria bacterium RIFCSPHIGHO2_12_FULL_41_24</name>
    <dbReference type="NCBI Taxonomy" id="1802510"/>
    <lineage>
        <taxon>Bacteria</taxon>
        <taxon>Candidatus Woeseibacteriota</taxon>
    </lineage>
</organism>
<dbReference type="EMBL" id="MGGW01000009">
    <property type="protein sequence ID" value="OGM54884.1"/>
    <property type="molecule type" value="Genomic_DNA"/>
</dbReference>
<name>A0A1F8AT07_9BACT</name>
<dbReference type="InterPro" id="IPR029050">
    <property type="entry name" value="Immunoprotect_excell_Ig-like"/>
</dbReference>
<comment type="caution">
    <text evidence="3">The sequence shown here is derived from an EMBL/GenBank/DDBJ whole genome shotgun (WGS) entry which is preliminary data.</text>
</comment>
<dbReference type="InterPro" id="IPR029051">
    <property type="entry name" value="DUF4352"/>
</dbReference>
<accession>A0A1F8AT07</accession>
<dbReference type="AlphaFoldDB" id="A0A1F8AT07"/>
<evidence type="ECO:0000256" key="1">
    <source>
        <dbReference type="ARBA" id="ARBA00022729"/>
    </source>
</evidence>
<evidence type="ECO:0000259" key="2">
    <source>
        <dbReference type="Pfam" id="PF11611"/>
    </source>
</evidence>
<dbReference type="Pfam" id="PF11611">
    <property type="entry name" value="DUF4352"/>
    <property type="match status" value="1"/>
</dbReference>
<sequence length="156" mass="16967">MSKKSFFLGLIIGVLVGGLIGYIEAGVGQTINLKTMAVVVNKSGEQTTLSARYGSPKAAKDGAKFVSVNLTLANTTTSEFTFRPDENIRLVDSIGREYETYSDSIGAVDDYLNYKDLSPSIDVSGSLIFEIPEDATSYYLLIAKEQSKEIYKVSLI</sequence>
<gene>
    <name evidence="3" type="ORF">A3E44_01875</name>
</gene>
<keyword evidence="1" id="KW-0732">Signal</keyword>
<dbReference type="Proteomes" id="UP000178603">
    <property type="component" value="Unassembled WGS sequence"/>
</dbReference>
<feature type="domain" description="DUF4352" evidence="2">
    <location>
        <begin position="26"/>
        <end position="142"/>
    </location>
</feature>
<protein>
    <recommendedName>
        <fullName evidence="2">DUF4352 domain-containing protein</fullName>
    </recommendedName>
</protein>
<reference evidence="3 4" key="1">
    <citation type="journal article" date="2016" name="Nat. Commun.">
        <title>Thousands of microbial genomes shed light on interconnected biogeochemical processes in an aquifer system.</title>
        <authorList>
            <person name="Anantharaman K."/>
            <person name="Brown C.T."/>
            <person name="Hug L.A."/>
            <person name="Sharon I."/>
            <person name="Castelle C.J."/>
            <person name="Probst A.J."/>
            <person name="Thomas B.C."/>
            <person name="Singh A."/>
            <person name="Wilkins M.J."/>
            <person name="Karaoz U."/>
            <person name="Brodie E.L."/>
            <person name="Williams K.H."/>
            <person name="Hubbard S.S."/>
            <person name="Banfield J.F."/>
        </authorList>
    </citation>
    <scope>NUCLEOTIDE SEQUENCE [LARGE SCALE GENOMIC DNA]</scope>
</reference>
<evidence type="ECO:0000313" key="4">
    <source>
        <dbReference type="Proteomes" id="UP000178603"/>
    </source>
</evidence>